<dbReference type="EMBL" id="HBFP01004792">
    <property type="protein sequence ID" value="CAD8819022.1"/>
    <property type="molecule type" value="Transcribed_RNA"/>
</dbReference>
<dbReference type="InterPro" id="IPR036410">
    <property type="entry name" value="HSP_DnaJ_Cys-rich_dom_sf"/>
</dbReference>
<dbReference type="AlphaFoldDB" id="A0A7S0ZE57"/>
<sequence>MRNLCFVGSSLVNDRASRSLACRSSRRNSCTLRAALDSDKAVGLVLLLSAVGTGVILQLRGRDIGAAKAPICLSCKGKGVKPCRMCKGSGVIRSDRARRCEICQGACTFKCQVCNGTGGSA</sequence>
<dbReference type="SUPFAM" id="SSF57938">
    <property type="entry name" value="DnaJ/Hsp40 cysteine-rich domain"/>
    <property type="match status" value="1"/>
</dbReference>
<protein>
    <submittedName>
        <fullName evidence="1">Uncharacterized protein</fullName>
    </submittedName>
</protein>
<name>A0A7S0ZE57_9RHOD</name>
<proteinExistence type="predicted"/>
<evidence type="ECO:0000313" key="1">
    <source>
        <dbReference type="EMBL" id="CAD8819022.1"/>
    </source>
</evidence>
<reference evidence="1" key="1">
    <citation type="submission" date="2021-01" db="EMBL/GenBank/DDBJ databases">
        <authorList>
            <person name="Corre E."/>
            <person name="Pelletier E."/>
            <person name="Niang G."/>
            <person name="Scheremetjew M."/>
            <person name="Finn R."/>
            <person name="Kale V."/>
            <person name="Holt S."/>
            <person name="Cochrane G."/>
            <person name="Meng A."/>
            <person name="Brown T."/>
            <person name="Cohen L."/>
        </authorList>
    </citation>
    <scope>NUCLEOTIDE SEQUENCE</scope>
    <source>
        <strain evidence="1">CCMP3278</strain>
    </source>
</reference>
<organism evidence="1">
    <name type="scientific">Timspurckia oligopyrenoides</name>
    <dbReference type="NCBI Taxonomy" id="708627"/>
    <lineage>
        <taxon>Eukaryota</taxon>
        <taxon>Rhodophyta</taxon>
        <taxon>Bangiophyceae</taxon>
        <taxon>Porphyridiales</taxon>
        <taxon>Porphyridiaceae</taxon>
        <taxon>Timspurckia</taxon>
    </lineage>
</organism>
<accession>A0A7S0ZE57</accession>
<gene>
    <name evidence="1" type="ORF">TOLI1172_LOCUS3411</name>
</gene>